<evidence type="ECO:0000313" key="2">
    <source>
        <dbReference type="Proteomes" id="UP000095464"/>
    </source>
</evidence>
<evidence type="ECO:0000313" key="1">
    <source>
        <dbReference type="EMBL" id="OEK56324.1"/>
    </source>
</evidence>
<evidence type="ECO:0008006" key="3">
    <source>
        <dbReference type="Google" id="ProtNLM"/>
    </source>
</evidence>
<dbReference type="AlphaFoldDB" id="A0AAP7IDV1"/>
<gene>
    <name evidence="1" type="ORF">ASS94_06960</name>
</gene>
<dbReference type="Proteomes" id="UP000095464">
    <property type="component" value="Unassembled WGS sequence"/>
</dbReference>
<sequence length="135" mass="15445">MSVEIKGIKELENQLEKRFGASTMRAKSDRALTEASDYMLGEMKSHFEVFKDTGASINEMQKTKPFTDARDRQRTVVIEWVGPKDRYNLVHLNEHGYDRKGKKIIPRGFGVIAKTLQASQARYRKIVIDELGKGI</sequence>
<reference evidence="2" key="1">
    <citation type="submission" date="2015-11" db="EMBL/GenBank/DDBJ databases">
        <title>Genomic diversity of Staphylococcus saprophyticus strains from urinary tract infections, animal surfaces, and fermented foods.</title>
        <authorList>
            <person name="Wolfe B.E."/>
        </authorList>
    </citation>
    <scope>NUCLEOTIDE SEQUENCE [LARGE SCALE GENOMIC DNA]</scope>
    <source>
        <strain evidence="2">738_7</strain>
    </source>
</reference>
<comment type="caution">
    <text evidence="1">The sequence shown here is derived from an EMBL/GenBank/DDBJ whole genome shotgun (WGS) entry which is preliminary data.</text>
</comment>
<accession>A0AAP7IDV1</accession>
<proteinExistence type="predicted"/>
<dbReference type="EMBL" id="LNPX01000028">
    <property type="protein sequence ID" value="OEK56324.1"/>
    <property type="molecule type" value="Genomic_DNA"/>
</dbReference>
<dbReference type="RefSeq" id="WP_069854512.1">
    <property type="nucleotide sequence ID" value="NZ_LNPX01000028.1"/>
</dbReference>
<protein>
    <recommendedName>
        <fullName evidence="3">HK97 gp10 family phage protein</fullName>
    </recommendedName>
</protein>
<name>A0AAP7IDV1_9STAP</name>
<organism evidence="1 2">
    <name type="scientific">Staphylococcus equorum</name>
    <dbReference type="NCBI Taxonomy" id="246432"/>
    <lineage>
        <taxon>Bacteria</taxon>
        <taxon>Bacillati</taxon>
        <taxon>Bacillota</taxon>
        <taxon>Bacilli</taxon>
        <taxon>Bacillales</taxon>
        <taxon>Staphylococcaceae</taxon>
        <taxon>Staphylococcus</taxon>
    </lineage>
</organism>